<comment type="caution">
    <text evidence="2">The sequence shown here is derived from an EMBL/GenBank/DDBJ whole genome shotgun (WGS) entry which is preliminary data.</text>
</comment>
<feature type="compositionally biased region" description="Polar residues" evidence="1">
    <location>
        <begin position="168"/>
        <end position="177"/>
    </location>
</feature>
<dbReference type="AlphaFoldDB" id="A0AAV4SLF8"/>
<evidence type="ECO:0000313" key="3">
    <source>
        <dbReference type="Proteomes" id="UP001054945"/>
    </source>
</evidence>
<keyword evidence="3" id="KW-1185">Reference proteome</keyword>
<feature type="compositionally biased region" description="Basic and acidic residues" evidence="1">
    <location>
        <begin position="144"/>
        <end position="166"/>
    </location>
</feature>
<dbReference type="Proteomes" id="UP001054945">
    <property type="component" value="Unassembled WGS sequence"/>
</dbReference>
<reference evidence="2 3" key="1">
    <citation type="submission" date="2021-06" db="EMBL/GenBank/DDBJ databases">
        <title>Caerostris extrusa draft genome.</title>
        <authorList>
            <person name="Kono N."/>
            <person name="Arakawa K."/>
        </authorList>
    </citation>
    <scope>NUCLEOTIDE SEQUENCE [LARGE SCALE GENOMIC DNA]</scope>
</reference>
<feature type="region of interest" description="Disordered" evidence="1">
    <location>
        <begin position="1"/>
        <end position="22"/>
    </location>
</feature>
<feature type="region of interest" description="Disordered" evidence="1">
    <location>
        <begin position="144"/>
        <end position="177"/>
    </location>
</feature>
<organism evidence="2 3">
    <name type="scientific">Caerostris extrusa</name>
    <name type="common">Bark spider</name>
    <name type="synonym">Caerostris bankana</name>
    <dbReference type="NCBI Taxonomy" id="172846"/>
    <lineage>
        <taxon>Eukaryota</taxon>
        <taxon>Metazoa</taxon>
        <taxon>Ecdysozoa</taxon>
        <taxon>Arthropoda</taxon>
        <taxon>Chelicerata</taxon>
        <taxon>Arachnida</taxon>
        <taxon>Araneae</taxon>
        <taxon>Araneomorphae</taxon>
        <taxon>Entelegynae</taxon>
        <taxon>Araneoidea</taxon>
        <taxon>Araneidae</taxon>
        <taxon>Caerostris</taxon>
    </lineage>
</organism>
<protein>
    <submittedName>
        <fullName evidence="2">Uncharacterized protein</fullName>
    </submittedName>
</protein>
<name>A0AAV4SLF8_CAEEX</name>
<evidence type="ECO:0000313" key="2">
    <source>
        <dbReference type="EMBL" id="GIY33656.1"/>
    </source>
</evidence>
<gene>
    <name evidence="2" type="ORF">CEXT_236171</name>
</gene>
<proteinExistence type="predicted"/>
<evidence type="ECO:0000256" key="1">
    <source>
        <dbReference type="SAM" id="MobiDB-lite"/>
    </source>
</evidence>
<accession>A0AAV4SLF8</accession>
<dbReference type="EMBL" id="BPLR01009667">
    <property type="protein sequence ID" value="GIY33656.1"/>
    <property type="molecule type" value="Genomic_DNA"/>
</dbReference>
<sequence>MDELGQEKIAFGEIPKANRQPQVQFKTADFPAMPKNASRNNYSAANESMLPSIANHSEFPAKGKKEANHQKPGFSPMLNRNLTKEFIYQENVKLLNGERGQSHRNVTSQHENYNEKLTEFKKLAHFKGPDRLKRQATNVDFRQKYEIRTEKEDGDSHASDNRKEDLNANATKVSSKSRSYFAFEAISK</sequence>